<dbReference type="FunFam" id="3.30.465.10:FF:000004">
    <property type="entry name" value="Xanthine dehydrogenase/oxidase"/>
    <property type="match status" value="1"/>
</dbReference>
<accession>A0A6P7F7Z9</accession>
<keyword evidence="11 22" id="KW-0274">FAD</keyword>
<dbReference type="InterPro" id="IPR036683">
    <property type="entry name" value="CO_DH_flav_C_dom_sf"/>
</dbReference>
<feature type="active site" description="Proton acceptor" evidence="21">
    <location>
        <position position="1283"/>
    </location>
</feature>
<dbReference type="Gene3D" id="1.10.150.120">
    <property type="entry name" value="[2Fe-2S]-binding domain"/>
    <property type="match status" value="1"/>
</dbReference>
<dbReference type="PROSITE" id="PS00559">
    <property type="entry name" value="MOLYBDOPTERIN_EUK"/>
    <property type="match status" value="1"/>
</dbReference>
<dbReference type="FunFam" id="1.10.150.120:FF:000001">
    <property type="entry name" value="Aldehyde oxidase 1"/>
    <property type="match status" value="1"/>
</dbReference>
<feature type="binding site" evidence="22">
    <location>
        <position position="902"/>
    </location>
    <ligand>
        <name>substrate</name>
    </ligand>
</feature>
<dbReference type="GO" id="GO:0005506">
    <property type="term" value="F:iron ion binding"/>
    <property type="evidence" value="ECO:0007669"/>
    <property type="project" value="InterPro"/>
</dbReference>
<dbReference type="InterPro" id="IPR036010">
    <property type="entry name" value="2Fe-2S_ferredoxin-like_sf"/>
</dbReference>
<evidence type="ECO:0000259" key="24">
    <source>
        <dbReference type="PROSITE" id="PS51085"/>
    </source>
</evidence>
<keyword evidence="10 23" id="KW-0479">Metal-binding</keyword>
<dbReference type="InterPro" id="IPR016169">
    <property type="entry name" value="FAD-bd_PCMH_sub2"/>
</dbReference>
<dbReference type="SMART" id="SM01008">
    <property type="entry name" value="Ald_Xan_dh_C"/>
    <property type="match status" value="1"/>
</dbReference>
<dbReference type="RefSeq" id="XP_028129580.1">
    <property type="nucleotide sequence ID" value="XM_028273779.1"/>
</dbReference>
<keyword evidence="12" id="KW-0560">Oxidoreductase</keyword>
<comment type="cofactor">
    <cofactor evidence="23">
        <name>[2Fe-2S] cluster</name>
        <dbReference type="ChEBI" id="CHEBI:190135"/>
    </cofactor>
    <text evidence="23">Binds 2 [2Fe-2S] clusters.</text>
</comment>
<comment type="cofactor">
    <cofactor evidence="1 22">
        <name>FAD</name>
        <dbReference type="ChEBI" id="CHEBI:57692"/>
    </cofactor>
</comment>
<dbReference type="PROSITE" id="PS00197">
    <property type="entry name" value="2FE2S_FER_1"/>
    <property type="match status" value="1"/>
</dbReference>
<dbReference type="FunCoup" id="A0A6P7F7Z9">
    <property type="interactions" value="227"/>
</dbReference>
<dbReference type="EC" id="1.17.1.4" evidence="5"/>
<evidence type="ECO:0000256" key="18">
    <source>
        <dbReference type="ARBA" id="ARBA00049017"/>
    </source>
</evidence>
<keyword evidence="15" id="KW-0520">NAD</keyword>
<dbReference type="Pfam" id="PF00941">
    <property type="entry name" value="FAD_binding_5"/>
    <property type="match status" value="1"/>
</dbReference>
<feature type="binding site" evidence="23">
    <location>
        <position position="934"/>
    </location>
    <ligand>
        <name>Mo-molybdopterin</name>
        <dbReference type="ChEBI" id="CHEBI:71302"/>
    </ligand>
    <ligandPart>
        <name>Mo</name>
        <dbReference type="ChEBI" id="CHEBI:28685"/>
    </ligandPart>
</feature>
<evidence type="ECO:0000256" key="6">
    <source>
        <dbReference type="ARBA" id="ARBA00019394"/>
    </source>
</evidence>
<evidence type="ECO:0000256" key="7">
    <source>
        <dbReference type="ARBA" id="ARBA00022505"/>
    </source>
</evidence>
<feature type="domain" description="FAD-binding PCMH-type" evidence="25">
    <location>
        <begin position="248"/>
        <end position="434"/>
    </location>
</feature>
<keyword evidence="7 23" id="KW-0500">Molybdenum</keyword>
<dbReference type="InterPro" id="IPR012675">
    <property type="entry name" value="Beta-grasp_dom_sf"/>
</dbReference>
<dbReference type="Pfam" id="PF03450">
    <property type="entry name" value="CO_deh_flav_C"/>
    <property type="match status" value="1"/>
</dbReference>
<keyword evidence="27" id="KW-1185">Reference proteome</keyword>
<feature type="binding site" evidence="23">
    <location>
        <position position="80"/>
    </location>
    <ligand>
        <name>[2Fe-2S] cluster</name>
        <dbReference type="ChEBI" id="CHEBI:190135"/>
        <label>1</label>
    </ligand>
</feature>
<dbReference type="Gene3D" id="3.90.1170.50">
    <property type="entry name" value="Aldehyde oxidase/xanthine dehydrogenase, a/b hammerhead"/>
    <property type="match status" value="1"/>
</dbReference>
<dbReference type="InterPro" id="IPR001041">
    <property type="entry name" value="2Fe-2S_ferredoxin-type"/>
</dbReference>
<dbReference type="NCBIfam" id="TIGR02963">
    <property type="entry name" value="xanthine_xdhA"/>
    <property type="match status" value="1"/>
</dbReference>
<feature type="binding site" evidence="22">
    <location>
        <position position="936"/>
    </location>
    <ligand>
        <name>substrate</name>
    </ligand>
</feature>
<dbReference type="InterPro" id="IPR016208">
    <property type="entry name" value="Ald_Oxase/xanthine_DH-like"/>
</dbReference>
<feature type="binding site" evidence="23">
    <location>
        <position position="123"/>
    </location>
    <ligand>
        <name>[2Fe-2S] cluster</name>
        <dbReference type="ChEBI" id="CHEBI:190135"/>
        <label>2</label>
    </ligand>
</feature>
<feature type="domain" description="2Fe-2S ferredoxin-type" evidence="24">
    <location>
        <begin position="11"/>
        <end position="98"/>
    </location>
</feature>
<dbReference type="EnsemblMetazoa" id="XM_028273779.2">
    <property type="protein sequence ID" value="XP_028129580.1"/>
    <property type="gene ID" value="LOC114325663"/>
</dbReference>
<dbReference type="SUPFAM" id="SSF54665">
    <property type="entry name" value="CO dehydrogenase molybdoprotein N-domain-like"/>
    <property type="match status" value="1"/>
</dbReference>
<dbReference type="GO" id="GO:0051537">
    <property type="term" value="F:2 iron, 2 sulfur cluster binding"/>
    <property type="evidence" value="ECO:0007669"/>
    <property type="project" value="UniProtKB-KW"/>
</dbReference>
<dbReference type="InterPro" id="IPR046867">
    <property type="entry name" value="AldOxase/xan_DH_MoCoBD2"/>
</dbReference>
<dbReference type="FunFam" id="3.30.365.10:FF:000004">
    <property type="entry name" value="Xanthine dehydrogenase oxidase"/>
    <property type="match status" value="1"/>
</dbReference>
<dbReference type="FunFam" id="3.90.1170.50:FF:000001">
    <property type="entry name" value="Aldehyde oxidase 1"/>
    <property type="match status" value="1"/>
</dbReference>
<feature type="binding site" evidence="23">
    <location>
        <position position="1101"/>
    </location>
    <ligand>
        <name>Mo-molybdopterin</name>
        <dbReference type="ChEBI" id="CHEBI:71302"/>
    </ligand>
    <ligandPart>
        <name>Mo</name>
        <dbReference type="ChEBI" id="CHEBI:28685"/>
    </ligandPart>
</feature>
<evidence type="ECO:0000256" key="12">
    <source>
        <dbReference type="ARBA" id="ARBA00023002"/>
    </source>
</evidence>
<dbReference type="SUPFAM" id="SSF56003">
    <property type="entry name" value="Molybdenum cofactor-binding domain"/>
    <property type="match status" value="1"/>
</dbReference>
<dbReference type="InterPro" id="IPR002888">
    <property type="entry name" value="2Fe-2S-bd"/>
</dbReference>
<dbReference type="InterPro" id="IPR002346">
    <property type="entry name" value="Mopterin_DH_FAD-bd"/>
</dbReference>
<feature type="binding site" evidence="22">
    <location>
        <position position="379"/>
    </location>
    <ligand>
        <name>FAD</name>
        <dbReference type="ChEBI" id="CHEBI:57692"/>
    </ligand>
</feature>
<dbReference type="InterPro" id="IPR008274">
    <property type="entry name" value="AldOxase/xan_DH_MoCoBD1"/>
</dbReference>
<gene>
    <name evidence="28" type="primary">LOC114325663</name>
</gene>
<evidence type="ECO:0000256" key="22">
    <source>
        <dbReference type="PIRSR" id="PIRSR000127-2"/>
    </source>
</evidence>
<evidence type="ECO:0000313" key="27">
    <source>
        <dbReference type="Proteomes" id="UP001652700"/>
    </source>
</evidence>
<feature type="binding site" evidence="23">
    <location>
        <position position="120"/>
    </location>
    <ligand>
        <name>[2Fe-2S] cluster</name>
        <dbReference type="ChEBI" id="CHEBI:190135"/>
        <label>2</label>
    </ligand>
</feature>
<evidence type="ECO:0000256" key="13">
    <source>
        <dbReference type="ARBA" id="ARBA00023004"/>
    </source>
</evidence>
<keyword evidence="13 23" id="KW-0408">Iron</keyword>
<dbReference type="Gene3D" id="3.30.43.10">
    <property type="entry name" value="Uridine Diphospho-n-acetylenolpyruvylglucosamine Reductase, domain 2"/>
    <property type="match status" value="1"/>
</dbReference>
<evidence type="ECO:0000256" key="10">
    <source>
        <dbReference type="ARBA" id="ARBA00022723"/>
    </source>
</evidence>
<keyword evidence="14 23" id="KW-0411">Iron-sulfur</keyword>
<dbReference type="OrthoDB" id="8300278at2759"/>
<dbReference type="FunFam" id="3.30.365.10:FF:000001">
    <property type="entry name" value="Xanthine dehydrogenase oxidase"/>
    <property type="match status" value="1"/>
</dbReference>
<feature type="binding site" evidence="23">
    <location>
        <position position="155"/>
    </location>
    <ligand>
        <name>[2Fe-2S] cluster</name>
        <dbReference type="ChEBI" id="CHEBI:190135"/>
        <label>2</label>
    </ligand>
</feature>
<evidence type="ECO:0000256" key="20">
    <source>
        <dbReference type="ARBA" id="ARBA00053333"/>
    </source>
</evidence>
<evidence type="ECO:0000256" key="17">
    <source>
        <dbReference type="ARBA" id="ARBA00034078"/>
    </source>
</evidence>
<evidence type="ECO:0000256" key="5">
    <source>
        <dbReference type="ARBA" id="ARBA00013123"/>
    </source>
</evidence>
<dbReference type="FunFam" id="3.30.365.10:FF:000002">
    <property type="entry name" value="Xanthine dehydrogenase oxidase"/>
    <property type="match status" value="1"/>
</dbReference>
<dbReference type="FunFam" id="3.10.20.30:FF:000015">
    <property type="entry name" value="Aldehyde oxidase 1"/>
    <property type="match status" value="1"/>
</dbReference>
<feature type="binding site" evidence="23">
    <location>
        <position position="157"/>
    </location>
    <ligand>
        <name>[2Fe-2S] cluster</name>
        <dbReference type="ChEBI" id="CHEBI:190135"/>
        <label>2</label>
    </ligand>
</feature>
<evidence type="ECO:0000256" key="21">
    <source>
        <dbReference type="PIRSR" id="PIRSR000127-1"/>
    </source>
</evidence>
<dbReference type="InterPro" id="IPR036884">
    <property type="entry name" value="2Fe-2S-bd_dom_sf"/>
</dbReference>
<dbReference type="GO" id="GO:0043546">
    <property type="term" value="F:molybdopterin cofactor binding"/>
    <property type="evidence" value="ECO:0007669"/>
    <property type="project" value="InterPro"/>
</dbReference>
<dbReference type="SUPFAM" id="SSF54292">
    <property type="entry name" value="2Fe-2S ferredoxin-like"/>
    <property type="match status" value="1"/>
</dbReference>
<dbReference type="InterPro" id="IPR016166">
    <property type="entry name" value="FAD-bd_PCMH"/>
</dbReference>
<sequence length="1352" mass="150337">MVIHVDEGRSSSLVFFVNGKRVQDDHVDPEWTLLHYLRSNLKLCGTKLGCGEGGCGACTVMVSKLNRQTKKVIHFPVNACLAPVCSMHGLAVTTVEGIGSTKTRLHPVQERIAKAHGSQCGFCTPGIVMSMYTLLRNSPRPSMKDMDVAFQGNLCRCTGYRPIIEGYKTFTEEWELIQNGNKISATNGNGVCGMGEKCCKLQNGISKEKDEEALYQPSEFIPYHPSQEPIFPPELKLCEKYDKQYLIFKGENVTWFRPTTLNELLDLKDRYPAAKLVVGNTEVGIETKFKKMVYPVMIQPVQIPELSTIEPTLKGVRIGASATLVEIEQYLKNQIKVQPEHKTRIFKSMLEIMNWFGGKQIRSVGALGSNIMTGSPISDMIPILLAAKAKLELVSKQYGTRKVILDNNFFVGYRKSILKPNEILLSIYIPYTKEYQYFEAFKQARRREDDIAIVNEAVNVTFKPQSDLIEEINFGIGGMSFKTVSAPKTEEKLNGLPWNKTTLELAFNTLLQDLPLDPDAPGGMVSYRKSLALSLFFKAFLNISLQLQKSLPHIDLEKREISGACGFAEYEYKSSQYFQIVPETQDKIDGLQRPITHMSALKQATGEAVYNDDIPYIEGELYCAFILSTKAHANILSLDPSEALAMNGVHGFISDKDVKKHFPNVKGPIFLDENIFYSDTVTSVGQRIGLIVAESQTLAQKAAKKVKVVYEELKPVIISTEEAIRHKSFFQPTPLIEKGDLAAVFKTAPHILEGECKMGGQEHFYLETQCCIAVPKSEDNEMEIFSSTQNPTQVSKLISQVLGVPQNKVIAKVKRLGGAFGGKSPKATLVAVPVAIAAKLFNRPVRCMLNRDEDMITTGGRHPYYFKYKVAFNDDGKILGCVAELYSNGGYSRDLSESVMDRAVTHFENAYHIPACKVIGIPCKTNLPSNTAFRGFGCPQGMFLAENIAQHIADYLRIDPVVVSELNMYHEGDITYYNQKLENCTLRQCWKECMESSNFHKRRRNIREFNRLNKYKKRGISIIPTKYGICFTGTYLNQAGVLVLIYTDGSVLISHGGIEMGQGLHTKMIQVASRALGVPVENIHISETATDKVPNTSATAASTGSDLNGMAVVNACDKLNERLKPYKEANPEASWEDLIKTAYLDRVSLAATGFYKTPDLGYNFETGEGRLFNYFTYGAACSETEIDTLTGDHQVLRTDVVMDIGQSINPAIDIGQIEGAFMQGYGLFVLEEMVYSSKGDIFTRGPGTYKIPSFGNIPVEFNVSLLKGVGNPRAVYSSKAVGEPPLFLASSVMFAIKDAIKAAREENNVPSEYFRLDPPVTSAKIRMACLDEITSKIQEPEPESYTPWNIVA</sequence>
<dbReference type="Pfam" id="PF01799">
    <property type="entry name" value="Fer2_2"/>
    <property type="match status" value="1"/>
</dbReference>
<dbReference type="FunFam" id="3.30.43.10:FF:000001">
    <property type="entry name" value="Xanthine dehydrogenase/oxidase"/>
    <property type="match status" value="1"/>
</dbReference>
<dbReference type="Gene3D" id="3.30.390.50">
    <property type="entry name" value="CO dehydrogenase flavoprotein, C-terminal domain"/>
    <property type="match status" value="1"/>
</dbReference>
<evidence type="ECO:0000256" key="1">
    <source>
        <dbReference type="ARBA" id="ARBA00001974"/>
    </source>
</evidence>
<dbReference type="InterPro" id="IPR037165">
    <property type="entry name" value="AldOxase/xan_DH_Mopterin-bd_sf"/>
</dbReference>
<evidence type="ECO:0000256" key="14">
    <source>
        <dbReference type="ARBA" id="ARBA00023014"/>
    </source>
</evidence>
<dbReference type="FunFam" id="3.30.365.10:FF:000003">
    <property type="entry name" value="Aldehyde oxidase 1"/>
    <property type="match status" value="1"/>
</dbReference>
<dbReference type="GO" id="GO:0005777">
    <property type="term" value="C:peroxisome"/>
    <property type="evidence" value="ECO:0007669"/>
    <property type="project" value="UniProtKB-SubCell"/>
</dbReference>
<comment type="subunit">
    <text evidence="4">Homodimer.</text>
</comment>
<dbReference type="PIRSF" id="PIRSF000127">
    <property type="entry name" value="Xanthine_DH"/>
    <property type="match status" value="1"/>
</dbReference>
<dbReference type="PROSITE" id="PS51085">
    <property type="entry name" value="2FE2S_FER_2"/>
    <property type="match status" value="1"/>
</dbReference>
<dbReference type="InterPro" id="IPR036318">
    <property type="entry name" value="FAD-bd_PCMH-like_sf"/>
</dbReference>
<dbReference type="Pfam" id="PF20256">
    <property type="entry name" value="MoCoBD_2"/>
    <property type="match status" value="1"/>
</dbReference>
<reference evidence="26" key="2">
    <citation type="submission" date="2025-05" db="UniProtKB">
        <authorList>
            <consortium name="EnsemblMetazoa"/>
        </authorList>
    </citation>
    <scope>IDENTIFICATION</scope>
</reference>
<evidence type="ECO:0000259" key="25">
    <source>
        <dbReference type="PROSITE" id="PS51387"/>
    </source>
</evidence>
<dbReference type="KEGG" id="dvv:114325663"/>
<evidence type="ECO:0000256" key="3">
    <source>
        <dbReference type="ARBA" id="ARBA00006849"/>
    </source>
</evidence>
<dbReference type="InterPro" id="IPR016167">
    <property type="entry name" value="FAD-bd_PCMH_sub1"/>
</dbReference>
<evidence type="ECO:0000256" key="16">
    <source>
        <dbReference type="ARBA" id="ARBA00023140"/>
    </source>
</evidence>
<evidence type="ECO:0000313" key="28">
    <source>
        <dbReference type="RefSeq" id="XP_028129580.1"/>
    </source>
</evidence>
<comment type="function">
    <text evidence="20">Key enzyme in purine degradation. Catalyzes the oxidation of hypoxanthine to xanthine. Catalyzes the oxidation of xanthine to uric acid.</text>
</comment>
<dbReference type="GO" id="GO:0006145">
    <property type="term" value="P:purine nucleobase catabolic process"/>
    <property type="evidence" value="ECO:0007669"/>
    <property type="project" value="UniProtKB-ARBA"/>
</dbReference>
<comment type="subcellular location">
    <subcellularLocation>
        <location evidence="2">Peroxisome</location>
    </subcellularLocation>
</comment>
<dbReference type="PROSITE" id="PS51387">
    <property type="entry name" value="FAD_PCMH"/>
    <property type="match status" value="1"/>
</dbReference>
<dbReference type="SUPFAM" id="SSF47741">
    <property type="entry name" value="CO dehydrogenase ISP C-domain like"/>
    <property type="match status" value="1"/>
</dbReference>
<keyword evidence="16" id="KW-0576">Peroxisome</keyword>
<feature type="binding site" evidence="22">
    <location>
        <position position="1032"/>
    </location>
    <ligand>
        <name>substrate</name>
    </ligand>
</feature>
<dbReference type="Gene3D" id="3.30.465.10">
    <property type="match status" value="1"/>
</dbReference>
<dbReference type="InterPro" id="IPR006058">
    <property type="entry name" value="2Fe2S_fd_BS"/>
</dbReference>
<dbReference type="PANTHER" id="PTHR45444">
    <property type="entry name" value="XANTHINE DEHYDROGENASE"/>
    <property type="match status" value="1"/>
</dbReference>
<evidence type="ECO:0000256" key="2">
    <source>
        <dbReference type="ARBA" id="ARBA00004275"/>
    </source>
</evidence>
<dbReference type="Gene3D" id="3.30.365.10">
    <property type="entry name" value="Aldehyde oxidase/xanthine dehydrogenase, molybdopterin binding domain"/>
    <property type="match status" value="4"/>
</dbReference>
<dbReference type="InterPro" id="IPR014307">
    <property type="entry name" value="Xanthine_DH_ssu"/>
</dbReference>
<dbReference type="Gene3D" id="3.10.20.30">
    <property type="match status" value="1"/>
</dbReference>
<dbReference type="PANTHER" id="PTHR45444:SF3">
    <property type="entry name" value="XANTHINE DEHYDROGENASE"/>
    <property type="match status" value="1"/>
</dbReference>
<feature type="binding site" evidence="22">
    <location>
        <position position="442"/>
    </location>
    <ligand>
        <name>FAD</name>
        <dbReference type="ChEBI" id="CHEBI:57692"/>
    </ligand>
</feature>
<dbReference type="InterPro" id="IPR000674">
    <property type="entry name" value="Ald_Oxase/Xan_DH_a/b"/>
</dbReference>
<keyword evidence="9 23" id="KW-0001">2Fe-2S</keyword>
<reference evidence="28" key="1">
    <citation type="submission" date="2025-04" db="UniProtKB">
        <authorList>
            <consortium name="RefSeq"/>
        </authorList>
    </citation>
    <scope>IDENTIFICATION</scope>
    <source>
        <tissue evidence="28">Whole insect</tissue>
    </source>
</reference>
<protein>
    <recommendedName>
        <fullName evidence="6">Xanthine dehydrogenase</fullName>
        <ecNumber evidence="5">1.17.1.4</ecNumber>
    </recommendedName>
</protein>
<evidence type="ECO:0000256" key="9">
    <source>
        <dbReference type="ARBA" id="ARBA00022714"/>
    </source>
</evidence>
<dbReference type="InParanoid" id="A0A6P7F7Z9"/>
<keyword evidence="8" id="KW-0285">Flavoprotein</keyword>
<feature type="binding site" evidence="22">
    <location>
        <position position="356"/>
    </location>
    <ligand>
        <name>FAD</name>
        <dbReference type="ChEBI" id="CHEBI:57692"/>
    </ligand>
</feature>
<evidence type="ECO:0000256" key="4">
    <source>
        <dbReference type="ARBA" id="ARBA00011738"/>
    </source>
</evidence>
<feature type="binding site" evidence="22">
    <location>
        <begin position="276"/>
        <end position="283"/>
    </location>
    <ligand>
        <name>FAD</name>
        <dbReference type="ChEBI" id="CHEBI:57692"/>
    </ligand>
</feature>
<feature type="binding site" evidence="23">
    <location>
        <position position="789"/>
    </location>
    <ligand>
        <name>Mo-molybdopterin</name>
        <dbReference type="ChEBI" id="CHEBI:71302"/>
    </ligand>
    <ligandPart>
        <name>Mo</name>
        <dbReference type="ChEBI" id="CHEBI:28685"/>
    </ligandPart>
</feature>
<evidence type="ECO:0000256" key="11">
    <source>
        <dbReference type="ARBA" id="ARBA00022827"/>
    </source>
</evidence>
<evidence type="ECO:0000313" key="26">
    <source>
        <dbReference type="EnsemblMetazoa" id="XP_028129580.1"/>
    </source>
</evidence>
<comment type="catalytic activity">
    <reaction evidence="19">
        <text>hypoxanthine + NAD(+) + H2O = xanthine + NADH + H(+)</text>
        <dbReference type="Rhea" id="RHEA:24670"/>
        <dbReference type="ChEBI" id="CHEBI:15377"/>
        <dbReference type="ChEBI" id="CHEBI:15378"/>
        <dbReference type="ChEBI" id="CHEBI:17368"/>
        <dbReference type="ChEBI" id="CHEBI:17712"/>
        <dbReference type="ChEBI" id="CHEBI:57540"/>
        <dbReference type="ChEBI" id="CHEBI:57945"/>
        <dbReference type="EC" id="1.17.1.4"/>
    </reaction>
</comment>
<comment type="catalytic activity">
    <reaction evidence="18">
        <text>xanthine + NAD(+) + H2O = urate + NADH + H(+)</text>
        <dbReference type="Rhea" id="RHEA:16669"/>
        <dbReference type="ChEBI" id="CHEBI:15377"/>
        <dbReference type="ChEBI" id="CHEBI:15378"/>
        <dbReference type="ChEBI" id="CHEBI:17712"/>
        <dbReference type="ChEBI" id="CHEBI:17775"/>
        <dbReference type="ChEBI" id="CHEBI:57540"/>
        <dbReference type="ChEBI" id="CHEBI:57945"/>
        <dbReference type="EC" id="1.17.1.4"/>
    </reaction>
</comment>
<organism evidence="28">
    <name type="scientific">Diabrotica virgifera virgifera</name>
    <name type="common">western corn rootworm</name>
    <dbReference type="NCBI Taxonomy" id="50390"/>
    <lineage>
        <taxon>Eukaryota</taxon>
        <taxon>Metazoa</taxon>
        <taxon>Ecdysozoa</taxon>
        <taxon>Arthropoda</taxon>
        <taxon>Hexapoda</taxon>
        <taxon>Insecta</taxon>
        <taxon>Pterygota</taxon>
        <taxon>Neoptera</taxon>
        <taxon>Endopterygota</taxon>
        <taxon>Coleoptera</taxon>
        <taxon>Polyphaga</taxon>
        <taxon>Cucujiformia</taxon>
        <taxon>Chrysomeloidea</taxon>
        <taxon>Chrysomelidae</taxon>
        <taxon>Galerucinae</taxon>
        <taxon>Diabroticina</taxon>
        <taxon>Diabroticites</taxon>
        <taxon>Diabrotica</taxon>
    </lineage>
</organism>
<feature type="binding site" evidence="23">
    <location>
        <position position="50"/>
    </location>
    <ligand>
        <name>[2Fe-2S] cluster</name>
        <dbReference type="ChEBI" id="CHEBI:190135"/>
        <label>1</label>
    </ligand>
</feature>
<dbReference type="Pfam" id="PF01315">
    <property type="entry name" value="Ald_Xan_dh_C"/>
    <property type="match status" value="1"/>
</dbReference>
<dbReference type="Pfam" id="PF02738">
    <property type="entry name" value="MoCoBD_1"/>
    <property type="match status" value="1"/>
</dbReference>
<feature type="binding site" evidence="23">
    <location>
        <position position="55"/>
    </location>
    <ligand>
        <name>[2Fe-2S] cluster</name>
        <dbReference type="ChEBI" id="CHEBI:190135"/>
        <label>1</label>
    </ligand>
</feature>
<dbReference type="InterPro" id="IPR036856">
    <property type="entry name" value="Ald_Oxase/Xan_DH_a/b_sf"/>
</dbReference>
<feature type="binding site" evidence="22">
    <location>
        <position position="424"/>
    </location>
    <ligand>
        <name>FAD</name>
        <dbReference type="ChEBI" id="CHEBI:57692"/>
    </ligand>
</feature>
<dbReference type="SUPFAM" id="SSF55447">
    <property type="entry name" value="CO dehydrogenase flavoprotein C-terminal domain-like"/>
    <property type="match status" value="1"/>
</dbReference>
<dbReference type="SMART" id="SM01092">
    <property type="entry name" value="CO_deh_flav_C"/>
    <property type="match status" value="1"/>
</dbReference>
<name>A0A6P7F7Z9_DIAVI</name>
<dbReference type="InterPro" id="IPR005107">
    <property type="entry name" value="CO_DH_flav_C"/>
</dbReference>
<comment type="similarity">
    <text evidence="3">Belongs to the xanthine dehydrogenase family.</text>
</comment>
<dbReference type="InterPro" id="IPR022407">
    <property type="entry name" value="OxRdtase_Mopterin_BS"/>
</dbReference>
<evidence type="ECO:0000256" key="19">
    <source>
        <dbReference type="ARBA" id="ARBA00049517"/>
    </source>
</evidence>
<feature type="binding site" evidence="23">
    <location>
        <position position="58"/>
    </location>
    <ligand>
        <name>[2Fe-2S] cluster</name>
        <dbReference type="ChEBI" id="CHEBI:190135"/>
        <label>1</label>
    </ligand>
</feature>
<evidence type="ECO:0000256" key="15">
    <source>
        <dbReference type="ARBA" id="ARBA00023027"/>
    </source>
</evidence>
<dbReference type="GO" id="GO:0004854">
    <property type="term" value="F:xanthine dehydrogenase activity"/>
    <property type="evidence" value="ECO:0007669"/>
    <property type="project" value="UniProtKB-EC"/>
</dbReference>
<dbReference type="Proteomes" id="UP001652700">
    <property type="component" value="Unplaced"/>
</dbReference>
<dbReference type="GeneID" id="114325663"/>
<dbReference type="GO" id="GO:0071949">
    <property type="term" value="F:FAD binding"/>
    <property type="evidence" value="ECO:0007669"/>
    <property type="project" value="InterPro"/>
</dbReference>
<dbReference type="Pfam" id="PF00111">
    <property type="entry name" value="Fer2"/>
    <property type="match status" value="1"/>
</dbReference>
<evidence type="ECO:0000256" key="23">
    <source>
        <dbReference type="PIRSR" id="PIRSR000127-3"/>
    </source>
</evidence>
<comment type="cofactor">
    <cofactor evidence="23">
        <name>Mo-molybdopterin</name>
        <dbReference type="ChEBI" id="CHEBI:71302"/>
    </cofactor>
    <text evidence="23">Binds 1 Mo-molybdopterin (Mo-MPT) cofactor per subunit.</text>
</comment>
<evidence type="ECO:0000256" key="8">
    <source>
        <dbReference type="ARBA" id="ARBA00022630"/>
    </source>
</evidence>
<proteinExistence type="inferred from homology"/>
<comment type="cofactor">
    <cofactor evidence="17">
        <name>[2Fe-2S] cluster</name>
        <dbReference type="ChEBI" id="CHEBI:190135"/>
    </cofactor>
</comment>
<feature type="binding site" evidence="23">
    <location>
        <position position="820"/>
    </location>
    <ligand>
        <name>Mo-molybdopterin</name>
        <dbReference type="ChEBI" id="CHEBI:71302"/>
    </ligand>
    <ligandPart>
        <name>Mo</name>
        <dbReference type="ChEBI" id="CHEBI:28685"/>
    </ligandPart>
</feature>
<dbReference type="SUPFAM" id="SSF56176">
    <property type="entry name" value="FAD-binding/transporter-associated domain-like"/>
    <property type="match status" value="1"/>
</dbReference>